<sequence>MVLKLDMSKAYDKVEWIFHNYSDVLCKNPGVTNWFDIPTRGSVRGTPCHLTYFSFVQRAYVLSSLMLKDIKHINEISVAEGAPTLSHLVFADNSFLFCNAHPSDCRRLYERASRQKVYPEKSAACFSPHTDPVIQYLISSMLGVRIVDCHDRYLGLPTIARSSKNQMFKHVRDVL</sequence>
<dbReference type="Proteomes" id="UP000327085">
    <property type="component" value="Chromosome 1"/>
</dbReference>
<organism evidence="1 2">
    <name type="scientific">Prunus dulcis</name>
    <name type="common">Almond</name>
    <name type="synonym">Amygdalus dulcis</name>
    <dbReference type="NCBI Taxonomy" id="3755"/>
    <lineage>
        <taxon>Eukaryota</taxon>
        <taxon>Viridiplantae</taxon>
        <taxon>Streptophyta</taxon>
        <taxon>Embryophyta</taxon>
        <taxon>Tracheophyta</taxon>
        <taxon>Spermatophyta</taxon>
        <taxon>Magnoliopsida</taxon>
        <taxon>eudicotyledons</taxon>
        <taxon>Gunneridae</taxon>
        <taxon>Pentapetalae</taxon>
        <taxon>rosids</taxon>
        <taxon>fabids</taxon>
        <taxon>Rosales</taxon>
        <taxon>Rosaceae</taxon>
        <taxon>Amygdaloideae</taxon>
        <taxon>Amygdaleae</taxon>
        <taxon>Prunus</taxon>
    </lineage>
</organism>
<gene>
    <name evidence="1" type="ORF">ALMOND_2B027005</name>
</gene>
<dbReference type="InParanoid" id="A0A5E4ESL0"/>
<proteinExistence type="predicted"/>
<name>A0A5E4ESL0_PRUDU</name>
<dbReference type="AlphaFoldDB" id="A0A5E4ESL0"/>
<evidence type="ECO:0000313" key="2">
    <source>
        <dbReference type="Proteomes" id="UP000327085"/>
    </source>
</evidence>
<reference evidence="2" key="1">
    <citation type="journal article" date="2020" name="Plant J.">
        <title>Transposons played a major role in the diversification between the closely related almond and peach genomes: results from the almond genome sequence.</title>
        <authorList>
            <person name="Alioto T."/>
            <person name="Alexiou K.G."/>
            <person name="Bardil A."/>
            <person name="Barteri F."/>
            <person name="Castanera R."/>
            <person name="Cruz F."/>
            <person name="Dhingra A."/>
            <person name="Duval H."/>
            <person name="Fernandez I Marti A."/>
            <person name="Frias L."/>
            <person name="Galan B."/>
            <person name="Garcia J.L."/>
            <person name="Howad W."/>
            <person name="Gomez-Garrido J."/>
            <person name="Gut M."/>
            <person name="Julca I."/>
            <person name="Morata J."/>
            <person name="Puigdomenech P."/>
            <person name="Ribeca P."/>
            <person name="Rubio Cabetas M.J."/>
            <person name="Vlasova A."/>
            <person name="Wirthensohn M."/>
            <person name="Garcia-Mas J."/>
            <person name="Gabaldon T."/>
            <person name="Casacuberta J.M."/>
            <person name="Arus P."/>
        </authorList>
    </citation>
    <scope>NUCLEOTIDE SEQUENCE [LARGE SCALE GENOMIC DNA]</scope>
    <source>
        <strain evidence="2">cv. Texas</strain>
    </source>
</reference>
<accession>A0A5E4ESL0</accession>
<evidence type="ECO:0000313" key="1">
    <source>
        <dbReference type="EMBL" id="VVA18080.1"/>
    </source>
</evidence>
<dbReference type="EMBL" id="CABIKO010000028">
    <property type="protein sequence ID" value="VVA18080.1"/>
    <property type="molecule type" value="Genomic_DNA"/>
</dbReference>
<protein>
    <submittedName>
        <fullName evidence="1">PREDICTED: reverse mRNAase</fullName>
    </submittedName>
</protein>
<dbReference type="Gramene" id="VVA18080">
    <property type="protein sequence ID" value="VVA18080"/>
    <property type="gene ID" value="Prudul26B027005"/>
</dbReference>